<evidence type="ECO:0000313" key="9">
    <source>
        <dbReference type="EMBL" id="EGC03906.1"/>
    </source>
</evidence>
<evidence type="ECO:0000256" key="2">
    <source>
        <dbReference type="ARBA" id="ARBA00022676"/>
    </source>
</evidence>
<evidence type="ECO:0000256" key="5">
    <source>
        <dbReference type="ARBA" id="ARBA00022989"/>
    </source>
</evidence>
<comment type="subcellular location">
    <subcellularLocation>
        <location evidence="1">Membrane</location>
        <topology evidence="1">Multi-pass membrane protein</topology>
    </subcellularLocation>
</comment>
<keyword evidence="4 7" id="KW-0812">Transmembrane</keyword>
<gene>
    <name evidence="9" type="ORF">CUS_6523</name>
</gene>
<dbReference type="PANTHER" id="PTHR48090:SF1">
    <property type="entry name" value="PROPHAGE BACTOPRENOL GLUCOSYL TRANSFERASE HOMOLOG"/>
    <property type="match status" value="1"/>
</dbReference>
<feature type="transmembrane region" description="Helical" evidence="7">
    <location>
        <begin position="227"/>
        <end position="248"/>
    </location>
</feature>
<dbReference type="Gene3D" id="3.90.550.10">
    <property type="entry name" value="Spore Coat Polysaccharide Biosynthesis Protein SpsA, Chain A"/>
    <property type="match status" value="1"/>
</dbReference>
<evidence type="ECO:0000259" key="8">
    <source>
        <dbReference type="Pfam" id="PF00535"/>
    </source>
</evidence>
<dbReference type="STRING" id="246199.CUS_6523"/>
<keyword evidence="2" id="KW-0328">Glycosyltransferase</keyword>
<dbReference type="InterPro" id="IPR001173">
    <property type="entry name" value="Glyco_trans_2-like"/>
</dbReference>
<dbReference type="PANTHER" id="PTHR48090">
    <property type="entry name" value="UNDECAPRENYL-PHOSPHATE 4-DEOXY-4-FORMAMIDO-L-ARABINOSE TRANSFERASE-RELATED"/>
    <property type="match status" value="1"/>
</dbReference>
<comment type="caution">
    <text evidence="9">The sequence shown here is derived from an EMBL/GenBank/DDBJ whole genome shotgun (WGS) entry which is preliminary data.</text>
</comment>
<dbReference type="InterPro" id="IPR029044">
    <property type="entry name" value="Nucleotide-diphossugar_trans"/>
</dbReference>
<dbReference type="AlphaFoldDB" id="E9SA72"/>
<name>E9SA72_RUMAL</name>
<dbReference type="eggNOG" id="COG1215">
    <property type="taxonomic scope" value="Bacteria"/>
</dbReference>
<evidence type="ECO:0000256" key="6">
    <source>
        <dbReference type="ARBA" id="ARBA00023136"/>
    </source>
</evidence>
<protein>
    <submittedName>
        <fullName evidence="9">Putative bactoprenol glucosyl transferase-like protein</fullName>
    </submittedName>
</protein>
<keyword evidence="5 7" id="KW-1133">Transmembrane helix</keyword>
<sequence length="313" mass="35440">MISVIIPAYNEEGNVERTASAVGRILSENDIDYEIVFINDGSADRTWQKMQAMVNSDKRITAVNFSRNFGKESAIFAGLELARGNCAVLFDCDLQFPVETVVEMYRIWEKGGVDIVEGRKKSRGKENPVYKGFSLLFYKLIGKGSGLDMQDASDFKLMDRCVIDALNRMPERLTFFRAMSGWVGFSTEKVWFEVAEREIGTSKWKPSQLVHFAVNNITSFTSAPLQIVTAFGVITFLISIILGVNTLYNKFFGNSEAGFPTVIILQLLTSSIIMFSLGVIGYYISKIYEEIKQRPRYIIRDIVRQREDKDKNG</sequence>
<dbReference type="InterPro" id="IPR050256">
    <property type="entry name" value="Glycosyltransferase_2"/>
</dbReference>
<keyword evidence="3 9" id="KW-0808">Transferase</keyword>
<dbReference type="SUPFAM" id="SSF53448">
    <property type="entry name" value="Nucleotide-diphospho-sugar transferases"/>
    <property type="match status" value="1"/>
</dbReference>
<dbReference type="Pfam" id="PF00535">
    <property type="entry name" value="Glycos_transf_2"/>
    <property type="match status" value="1"/>
</dbReference>
<accession>E9SA72</accession>
<dbReference type="CDD" id="cd04187">
    <property type="entry name" value="DPM1_like_bac"/>
    <property type="match status" value="1"/>
</dbReference>
<evidence type="ECO:0000313" key="10">
    <source>
        <dbReference type="Proteomes" id="UP000004259"/>
    </source>
</evidence>
<keyword evidence="10" id="KW-1185">Reference proteome</keyword>
<reference evidence="9 10" key="1">
    <citation type="submission" date="2011-02" db="EMBL/GenBank/DDBJ databases">
        <authorList>
            <person name="Nelson K.E."/>
            <person name="Sutton G."/>
            <person name="Torralba M."/>
            <person name="Durkin S."/>
            <person name="Harkins D."/>
            <person name="Montgomery R."/>
            <person name="Ziemer C."/>
            <person name="Klaassens E."/>
            <person name="Ocuiv P."/>
            <person name="Morrison M."/>
        </authorList>
    </citation>
    <scope>NUCLEOTIDE SEQUENCE [LARGE SCALE GENOMIC DNA]</scope>
    <source>
        <strain evidence="9 10">8</strain>
    </source>
</reference>
<evidence type="ECO:0000256" key="4">
    <source>
        <dbReference type="ARBA" id="ARBA00022692"/>
    </source>
</evidence>
<keyword evidence="6 7" id="KW-0472">Membrane</keyword>
<feature type="transmembrane region" description="Helical" evidence="7">
    <location>
        <begin position="263"/>
        <end position="284"/>
    </location>
</feature>
<dbReference type="GO" id="GO:0016757">
    <property type="term" value="F:glycosyltransferase activity"/>
    <property type="evidence" value="ECO:0007669"/>
    <property type="project" value="UniProtKB-KW"/>
</dbReference>
<evidence type="ECO:0000256" key="1">
    <source>
        <dbReference type="ARBA" id="ARBA00004141"/>
    </source>
</evidence>
<proteinExistence type="predicted"/>
<evidence type="ECO:0000256" key="7">
    <source>
        <dbReference type="SAM" id="Phobius"/>
    </source>
</evidence>
<dbReference type="GO" id="GO:0005886">
    <property type="term" value="C:plasma membrane"/>
    <property type="evidence" value="ECO:0007669"/>
    <property type="project" value="TreeGrafter"/>
</dbReference>
<organism evidence="9 10">
    <name type="scientific">Ruminococcus albus 8</name>
    <dbReference type="NCBI Taxonomy" id="246199"/>
    <lineage>
        <taxon>Bacteria</taxon>
        <taxon>Bacillati</taxon>
        <taxon>Bacillota</taxon>
        <taxon>Clostridia</taxon>
        <taxon>Eubacteriales</taxon>
        <taxon>Oscillospiraceae</taxon>
        <taxon>Ruminococcus</taxon>
    </lineage>
</organism>
<feature type="domain" description="Glycosyltransferase 2-like" evidence="8">
    <location>
        <begin position="3"/>
        <end position="134"/>
    </location>
</feature>
<evidence type="ECO:0000256" key="3">
    <source>
        <dbReference type="ARBA" id="ARBA00022679"/>
    </source>
</evidence>
<dbReference type="Proteomes" id="UP000004259">
    <property type="component" value="Unassembled WGS sequence"/>
</dbReference>
<dbReference type="EMBL" id="ADKM02000050">
    <property type="protein sequence ID" value="EGC03906.1"/>
    <property type="molecule type" value="Genomic_DNA"/>
</dbReference>